<dbReference type="Proteomes" id="UP000596661">
    <property type="component" value="Chromosome 8"/>
</dbReference>
<accession>A0A803Q7Q4</accession>
<feature type="compositionally biased region" description="Polar residues" evidence="1">
    <location>
        <begin position="8"/>
        <end position="18"/>
    </location>
</feature>
<proteinExistence type="predicted"/>
<feature type="region of interest" description="Disordered" evidence="1">
    <location>
        <begin position="1"/>
        <end position="20"/>
    </location>
</feature>
<organism evidence="2 3">
    <name type="scientific">Cannabis sativa</name>
    <name type="common">Hemp</name>
    <name type="synonym">Marijuana</name>
    <dbReference type="NCBI Taxonomy" id="3483"/>
    <lineage>
        <taxon>Eukaryota</taxon>
        <taxon>Viridiplantae</taxon>
        <taxon>Streptophyta</taxon>
        <taxon>Embryophyta</taxon>
        <taxon>Tracheophyta</taxon>
        <taxon>Spermatophyta</taxon>
        <taxon>Magnoliopsida</taxon>
        <taxon>eudicotyledons</taxon>
        <taxon>Gunneridae</taxon>
        <taxon>Pentapetalae</taxon>
        <taxon>rosids</taxon>
        <taxon>fabids</taxon>
        <taxon>Rosales</taxon>
        <taxon>Cannabaceae</taxon>
        <taxon>Cannabis</taxon>
    </lineage>
</organism>
<sequence>MDVIRKTPATTATSSGFPQDTMIVNPDVHVPATTRISTNPMDVANPVNSTGTTNLTNKPCQVDTANPVSPNDQTLPPTVDLPLAPPTEGLANMQRPLGTTTDSSPYQTLATSDLASQPGIFGTTTPPLGQPLASQPLSGAPLVGNRVSFLPGTFGSKSSKGQLPYPRLADQSQMSGLGLASLEHILSQGMVSQVLANLRLQPNREGPIDQAPIASDPSMQAQLDQIRDMIKGLDGPKPSNLELDRSTGSPFPAYINALLLPKIKMPS</sequence>
<dbReference type="Gramene" id="evm.model.08.1133">
    <property type="protein sequence ID" value="cds.evm.model.08.1133"/>
    <property type="gene ID" value="evm.TU.08.1133"/>
</dbReference>
<dbReference type="AlphaFoldDB" id="A0A803Q7Q4"/>
<dbReference type="EMBL" id="UZAU01000700">
    <property type="status" value="NOT_ANNOTATED_CDS"/>
    <property type="molecule type" value="Genomic_DNA"/>
</dbReference>
<name>A0A803Q7Q4_CANSA</name>
<protein>
    <submittedName>
        <fullName evidence="2">Uncharacterized protein</fullName>
    </submittedName>
</protein>
<evidence type="ECO:0000313" key="3">
    <source>
        <dbReference type="Proteomes" id="UP000596661"/>
    </source>
</evidence>
<reference evidence="2" key="2">
    <citation type="submission" date="2021-03" db="UniProtKB">
        <authorList>
            <consortium name="EnsemblPlants"/>
        </authorList>
    </citation>
    <scope>IDENTIFICATION</scope>
</reference>
<evidence type="ECO:0000313" key="2">
    <source>
        <dbReference type="EnsemblPlants" id="cds.evm.model.08.1133"/>
    </source>
</evidence>
<reference evidence="2" key="1">
    <citation type="submission" date="2018-11" db="EMBL/GenBank/DDBJ databases">
        <authorList>
            <person name="Grassa J C."/>
        </authorList>
    </citation>
    <scope>NUCLEOTIDE SEQUENCE [LARGE SCALE GENOMIC DNA]</scope>
</reference>
<evidence type="ECO:0000256" key="1">
    <source>
        <dbReference type="SAM" id="MobiDB-lite"/>
    </source>
</evidence>
<dbReference type="EnsemblPlants" id="evm.model.08.1133">
    <property type="protein sequence ID" value="cds.evm.model.08.1133"/>
    <property type="gene ID" value="evm.TU.08.1133"/>
</dbReference>
<keyword evidence="3" id="KW-1185">Reference proteome</keyword>